<gene>
    <name evidence="11" type="ORF">BDD43_1856</name>
</gene>
<feature type="transmembrane region" description="Helical" evidence="10">
    <location>
        <begin position="63"/>
        <end position="80"/>
    </location>
</feature>
<dbReference type="GO" id="GO:0005886">
    <property type="term" value="C:plasma membrane"/>
    <property type="evidence" value="ECO:0007669"/>
    <property type="project" value="UniProtKB-SubCell"/>
</dbReference>
<dbReference type="RefSeq" id="WP_121197384.1">
    <property type="nucleotide sequence ID" value="NZ_RBKU01000001.1"/>
</dbReference>
<evidence type="ECO:0000256" key="3">
    <source>
        <dbReference type="ARBA" id="ARBA00006669"/>
    </source>
</evidence>
<dbReference type="PANTHER" id="PTHR36122">
    <property type="entry name" value="NICOTINAMIDE RIBOSIDE TRANSPORTER PNUC"/>
    <property type="match status" value="1"/>
</dbReference>
<feature type="transmembrane region" description="Helical" evidence="10">
    <location>
        <begin position="180"/>
        <end position="198"/>
    </location>
</feature>
<keyword evidence="9 10" id="KW-0472">Membrane</keyword>
<evidence type="ECO:0000313" key="12">
    <source>
        <dbReference type="Proteomes" id="UP000268007"/>
    </source>
</evidence>
<feature type="transmembrane region" description="Helical" evidence="10">
    <location>
        <begin position="131"/>
        <end position="151"/>
    </location>
</feature>
<evidence type="ECO:0000256" key="8">
    <source>
        <dbReference type="ARBA" id="ARBA00022989"/>
    </source>
</evidence>
<sequence length="210" mass="24481">MEFLRSVENWWILQSLLERIGFITGIICVLLAALNIIWNWPFAIVSTGLYIFVFATHQLYADMGQYVYLFISNIYGWYYWSRRPKSQKAIPVIRISKKQVWWSVIIIAVLSPVLGFTLTRLAPILHYAPAAFPYLDSFCTVCSLVAQIFLARKVLENWLLWVFVDIIYIGVYSTKNLQLTAILFVIYTGLALFGYLDWRKVYRKQNNIAA</sequence>
<dbReference type="InterPro" id="IPR006419">
    <property type="entry name" value="NMN_transpt_PnuC"/>
</dbReference>
<evidence type="ECO:0000256" key="10">
    <source>
        <dbReference type="SAM" id="Phobius"/>
    </source>
</evidence>
<keyword evidence="5" id="KW-0813">Transport</keyword>
<evidence type="ECO:0000313" key="11">
    <source>
        <dbReference type="EMBL" id="RKR81706.1"/>
    </source>
</evidence>
<evidence type="ECO:0000256" key="6">
    <source>
        <dbReference type="ARBA" id="ARBA00022475"/>
    </source>
</evidence>
<comment type="caution">
    <text evidence="11">The sequence shown here is derived from an EMBL/GenBank/DDBJ whole genome shotgun (WGS) entry which is preliminary data.</text>
</comment>
<evidence type="ECO:0000256" key="9">
    <source>
        <dbReference type="ARBA" id="ARBA00023136"/>
    </source>
</evidence>
<comment type="similarity">
    <text evidence="3">Belongs to the nicotinamide ribonucleoside (NR) uptake permease (TC 4.B.1) family.</text>
</comment>
<reference evidence="11 12" key="1">
    <citation type="submission" date="2018-10" db="EMBL/GenBank/DDBJ databases">
        <title>Genomic Encyclopedia of Archaeal and Bacterial Type Strains, Phase II (KMG-II): from individual species to whole genera.</title>
        <authorList>
            <person name="Goeker M."/>
        </authorList>
    </citation>
    <scope>NUCLEOTIDE SEQUENCE [LARGE SCALE GENOMIC DNA]</scope>
    <source>
        <strain evidence="11 12">DSM 18602</strain>
    </source>
</reference>
<keyword evidence="7 10" id="KW-0812">Transmembrane</keyword>
<name>A0A495IYB2_9SPHI</name>
<evidence type="ECO:0000256" key="2">
    <source>
        <dbReference type="ARBA" id="ARBA00004651"/>
    </source>
</evidence>
<keyword evidence="12" id="KW-1185">Reference proteome</keyword>
<proteinExistence type="inferred from homology"/>
<dbReference type="AlphaFoldDB" id="A0A495IYB2"/>
<evidence type="ECO:0000256" key="5">
    <source>
        <dbReference type="ARBA" id="ARBA00022448"/>
    </source>
</evidence>
<evidence type="ECO:0000256" key="7">
    <source>
        <dbReference type="ARBA" id="ARBA00022692"/>
    </source>
</evidence>
<dbReference type="OrthoDB" id="9791248at2"/>
<feature type="transmembrane region" description="Helical" evidence="10">
    <location>
        <begin position="158"/>
        <end position="174"/>
    </location>
</feature>
<protein>
    <recommendedName>
        <fullName evidence="4">Nicotinamide riboside transporter PnuC</fullName>
    </recommendedName>
</protein>
<feature type="transmembrane region" description="Helical" evidence="10">
    <location>
        <begin position="20"/>
        <end position="43"/>
    </location>
</feature>
<comment type="function">
    <text evidence="1">Required for nicotinamide riboside transport across the inner membrane.</text>
</comment>
<dbReference type="EMBL" id="RBKU01000001">
    <property type="protein sequence ID" value="RKR81706.1"/>
    <property type="molecule type" value="Genomic_DNA"/>
</dbReference>
<dbReference type="PANTHER" id="PTHR36122:SF2">
    <property type="entry name" value="NICOTINAMIDE RIBOSIDE TRANSPORTER PNUC"/>
    <property type="match status" value="1"/>
</dbReference>
<dbReference type="GO" id="GO:0034257">
    <property type="term" value="F:nicotinamide riboside transmembrane transporter activity"/>
    <property type="evidence" value="ECO:0007669"/>
    <property type="project" value="InterPro"/>
</dbReference>
<evidence type="ECO:0000256" key="1">
    <source>
        <dbReference type="ARBA" id="ARBA00002672"/>
    </source>
</evidence>
<organism evidence="11 12">
    <name type="scientific">Mucilaginibacter gracilis</name>
    <dbReference type="NCBI Taxonomy" id="423350"/>
    <lineage>
        <taxon>Bacteria</taxon>
        <taxon>Pseudomonadati</taxon>
        <taxon>Bacteroidota</taxon>
        <taxon>Sphingobacteriia</taxon>
        <taxon>Sphingobacteriales</taxon>
        <taxon>Sphingobacteriaceae</taxon>
        <taxon>Mucilaginibacter</taxon>
    </lineage>
</organism>
<keyword evidence="8 10" id="KW-1133">Transmembrane helix</keyword>
<evidence type="ECO:0000256" key="4">
    <source>
        <dbReference type="ARBA" id="ARBA00017522"/>
    </source>
</evidence>
<dbReference type="Proteomes" id="UP000268007">
    <property type="component" value="Unassembled WGS sequence"/>
</dbReference>
<dbReference type="Pfam" id="PF04973">
    <property type="entry name" value="NMN_transporter"/>
    <property type="match status" value="1"/>
</dbReference>
<feature type="transmembrane region" description="Helical" evidence="10">
    <location>
        <begin position="100"/>
        <end position="119"/>
    </location>
</feature>
<dbReference type="NCBIfam" id="TIGR01528">
    <property type="entry name" value="NMN_trans_PnuC"/>
    <property type="match status" value="1"/>
</dbReference>
<keyword evidence="6" id="KW-1003">Cell membrane</keyword>
<accession>A0A495IYB2</accession>
<comment type="subcellular location">
    <subcellularLocation>
        <location evidence="2">Cell membrane</location>
        <topology evidence="2">Multi-pass membrane protein</topology>
    </subcellularLocation>
</comment>